<evidence type="ECO:0000256" key="1">
    <source>
        <dbReference type="SAM" id="SignalP"/>
    </source>
</evidence>
<protein>
    <submittedName>
        <fullName evidence="2">Uncharacterized protein</fullName>
    </submittedName>
</protein>
<keyword evidence="1" id="KW-0732">Signal</keyword>
<organism evidence="2 3">
    <name type="scientific">Actinospica durhamensis</name>
    <dbReference type="NCBI Taxonomy" id="1508375"/>
    <lineage>
        <taxon>Bacteria</taxon>
        <taxon>Bacillati</taxon>
        <taxon>Actinomycetota</taxon>
        <taxon>Actinomycetes</taxon>
        <taxon>Catenulisporales</taxon>
        <taxon>Actinospicaceae</taxon>
        <taxon>Actinospica</taxon>
    </lineage>
</organism>
<reference evidence="2" key="1">
    <citation type="submission" date="2021-04" db="EMBL/GenBank/DDBJ databases">
        <title>Genome based classification of Actinospica acidithermotolerans sp. nov., an actinobacterium isolated from an Indonesian hot spring.</title>
        <authorList>
            <person name="Kusuma A.B."/>
            <person name="Putra K.E."/>
            <person name="Nafisah S."/>
            <person name="Loh J."/>
            <person name="Nouioui I."/>
            <person name="Goodfellow M."/>
        </authorList>
    </citation>
    <scope>NUCLEOTIDE SEQUENCE</scope>
    <source>
        <strain evidence="2">CSCA 57</strain>
    </source>
</reference>
<proteinExistence type="predicted"/>
<gene>
    <name evidence="2" type="ORF">KDL01_17650</name>
</gene>
<comment type="caution">
    <text evidence="2">The sequence shown here is derived from an EMBL/GenBank/DDBJ whole genome shotgun (WGS) entry which is preliminary data.</text>
</comment>
<sequence>MRISRPLAAVGLAGAFALAAPAGLAYAESKPQPRATGQFLYWNHNDGQQALVNPPNDRCLAINAQNVAGPISNLTDRDAYVFTLPGCNGAAFKVFAHSTTYIPFPDSRSVLFPVD</sequence>
<keyword evidence="3" id="KW-1185">Reference proteome</keyword>
<accession>A0A941EU40</accession>
<feature type="chain" id="PRO_5037344065" evidence="1">
    <location>
        <begin position="28"/>
        <end position="115"/>
    </location>
</feature>
<dbReference type="Proteomes" id="UP000675781">
    <property type="component" value="Unassembled WGS sequence"/>
</dbReference>
<evidence type="ECO:0000313" key="3">
    <source>
        <dbReference type="Proteomes" id="UP000675781"/>
    </source>
</evidence>
<dbReference type="EMBL" id="JAGSOG010000083">
    <property type="protein sequence ID" value="MBR7835104.1"/>
    <property type="molecule type" value="Genomic_DNA"/>
</dbReference>
<dbReference type="AlphaFoldDB" id="A0A941EU40"/>
<evidence type="ECO:0000313" key="2">
    <source>
        <dbReference type="EMBL" id="MBR7835104.1"/>
    </source>
</evidence>
<name>A0A941EU40_9ACTN</name>
<dbReference type="RefSeq" id="WP_212529617.1">
    <property type="nucleotide sequence ID" value="NZ_JAGSOG010000083.1"/>
</dbReference>
<feature type="signal peptide" evidence="1">
    <location>
        <begin position="1"/>
        <end position="27"/>
    </location>
</feature>